<accession>A0A1X6WL93</accession>
<keyword evidence="3" id="KW-1185">Reference proteome</keyword>
<evidence type="ECO:0000313" key="3">
    <source>
        <dbReference type="Proteomes" id="UP000195918"/>
    </source>
</evidence>
<evidence type="ECO:0000256" key="1">
    <source>
        <dbReference type="SAM" id="Phobius"/>
    </source>
</evidence>
<evidence type="ECO:0000313" key="2">
    <source>
        <dbReference type="EMBL" id="SLM85103.1"/>
    </source>
</evidence>
<dbReference type="InterPro" id="IPR006750">
    <property type="entry name" value="YdcZ"/>
</dbReference>
<dbReference type="OrthoDB" id="1654616at2"/>
<keyword evidence="1" id="KW-0812">Transmembrane</keyword>
<feature type="transmembrane region" description="Helical" evidence="1">
    <location>
        <begin position="71"/>
        <end position="89"/>
    </location>
</feature>
<protein>
    <recommendedName>
        <fullName evidence="4">Integral membrane protein</fullName>
    </recommendedName>
</protein>
<dbReference type="PANTHER" id="PTHR34821:SF2">
    <property type="entry name" value="INNER MEMBRANE PROTEIN YDCZ"/>
    <property type="match status" value="1"/>
</dbReference>
<feature type="transmembrane region" description="Helical" evidence="1">
    <location>
        <begin position="38"/>
        <end position="59"/>
    </location>
</feature>
<keyword evidence="1" id="KW-0472">Membrane</keyword>
<name>A0A1X6WL93_9ENTE</name>
<organism evidence="2 3">
    <name type="scientific">Vagococcus fluvialis bH819</name>
    <dbReference type="NCBI Taxonomy" id="1255619"/>
    <lineage>
        <taxon>Bacteria</taxon>
        <taxon>Bacillati</taxon>
        <taxon>Bacillota</taxon>
        <taxon>Bacilli</taxon>
        <taxon>Lactobacillales</taxon>
        <taxon>Enterococcaceae</taxon>
        <taxon>Vagococcus</taxon>
    </lineage>
</organism>
<dbReference type="RefSeq" id="WP_086950743.1">
    <property type="nucleotide sequence ID" value="NZ_FWFD01000007.1"/>
</dbReference>
<proteinExistence type="predicted"/>
<dbReference type="GO" id="GO:0005886">
    <property type="term" value="C:plasma membrane"/>
    <property type="evidence" value="ECO:0007669"/>
    <property type="project" value="TreeGrafter"/>
</dbReference>
<dbReference type="PANTHER" id="PTHR34821">
    <property type="entry name" value="INNER MEMBRANE PROTEIN YDCZ"/>
    <property type="match status" value="1"/>
</dbReference>
<feature type="transmembrane region" description="Helical" evidence="1">
    <location>
        <begin position="123"/>
        <end position="142"/>
    </location>
</feature>
<dbReference type="AlphaFoldDB" id="A0A1X6WL93"/>
<sequence>MIFIYFVIAFLAGVSIVVARIINAQLAGKIGLFESTYFNYLTGVISSVIILLISGEILLFSSTHFEKIPIWAYMGGIMSILVVVLSSYITPKISVFYQTIFVFVGQLFLGILIDYVMLQELSLNKLVGGSLVLSGLIFNLFVDKKSIINS</sequence>
<gene>
    <name evidence="2" type="ORF">FM121_03330</name>
</gene>
<reference evidence="3" key="1">
    <citation type="submission" date="2017-02" db="EMBL/GenBank/DDBJ databases">
        <authorList>
            <person name="Dridi B."/>
        </authorList>
    </citation>
    <scope>NUCLEOTIDE SEQUENCE [LARGE SCALE GENOMIC DNA]</scope>
    <source>
        <strain evidence="3">bH819</strain>
    </source>
</reference>
<dbReference type="Pfam" id="PF04657">
    <property type="entry name" value="DMT_YdcZ"/>
    <property type="match status" value="1"/>
</dbReference>
<keyword evidence="1" id="KW-1133">Transmembrane helix</keyword>
<dbReference type="Proteomes" id="UP000195918">
    <property type="component" value="Unassembled WGS sequence"/>
</dbReference>
<dbReference type="EMBL" id="FWFD01000007">
    <property type="protein sequence ID" value="SLM85103.1"/>
    <property type="molecule type" value="Genomic_DNA"/>
</dbReference>
<feature type="transmembrane region" description="Helical" evidence="1">
    <location>
        <begin position="95"/>
        <end position="116"/>
    </location>
</feature>
<evidence type="ECO:0008006" key="4">
    <source>
        <dbReference type="Google" id="ProtNLM"/>
    </source>
</evidence>